<gene>
    <name evidence="1" type="ORF">UFOPK1826_00295</name>
    <name evidence="2" type="ORF">UFOPK2855_00978</name>
    <name evidence="3" type="ORF">UFOPK3026_00626</name>
</gene>
<dbReference type="AlphaFoldDB" id="A0A6J6G253"/>
<reference evidence="1" key="1">
    <citation type="submission" date="2020-05" db="EMBL/GenBank/DDBJ databases">
        <authorList>
            <person name="Chiriac C."/>
            <person name="Salcher M."/>
            <person name="Ghai R."/>
            <person name="Kavagutti S V."/>
        </authorList>
    </citation>
    <scope>NUCLEOTIDE SEQUENCE</scope>
</reference>
<dbReference type="EMBL" id="CAEZZK010000201">
    <property type="protein sequence ID" value="CAB4765578.1"/>
    <property type="molecule type" value="Genomic_DNA"/>
</dbReference>
<dbReference type="EMBL" id="CAFAAP010000078">
    <property type="protein sequence ID" value="CAB4802418.1"/>
    <property type="molecule type" value="Genomic_DNA"/>
</dbReference>
<sequence length="151" mass="15998">MGQPVDVKQTAAGVAGRIRFELNRTLTGQGHERFTSASQAIGPRPAAELARRLFSSGVVTGVHLFANIVTVDLVPGSRDGDLAQIVTDLHQYWKPGMKPPSVEELMAKVAPAVVEAVSNDSSAPELSAAEKLIPPHLLARSRAARSKAQAN</sequence>
<accession>A0A6J6G253</accession>
<proteinExistence type="predicted"/>
<name>A0A6J6G253_9ZZZZ</name>
<protein>
    <submittedName>
        <fullName evidence="1">Unannotated protein</fullName>
    </submittedName>
</protein>
<evidence type="ECO:0000313" key="1">
    <source>
        <dbReference type="EMBL" id="CAB4595257.1"/>
    </source>
</evidence>
<evidence type="ECO:0000313" key="2">
    <source>
        <dbReference type="EMBL" id="CAB4765578.1"/>
    </source>
</evidence>
<organism evidence="1">
    <name type="scientific">freshwater metagenome</name>
    <dbReference type="NCBI Taxonomy" id="449393"/>
    <lineage>
        <taxon>unclassified sequences</taxon>
        <taxon>metagenomes</taxon>
        <taxon>ecological metagenomes</taxon>
    </lineage>
</organism>
<evidence type="ECO:0000313" key="3">
    <source>
        <dbReference type="EMBL" id="CAB4802418.1"/>
    </source>
</evidence>
<dbReference type="EMBL" id="CAEZUN010000023">
    <property type="protein sequence ID" value="CAB4595257.1"/>
    <property type="molecule type" value="Genomic_DNA"/>
</dbReference>